<gene>
    <name evidence="1" type="ORF">EZS28_044574</name>
</gene>
<feature type="non-terminal residue" evidence="1">
    <location>
        <position position="1"/>
    </location>
</feature>
<evidence type="ECO:0000313" key="2">
    <source>
        <dbReference type="Proteomes" id="UP000324800"/>
    </source>
</evidence>
<comment type="caution">
    <text evidence="1">The sequence shown here is derived from an EMBL/GenBank/DDBJ whole genome shotgun (WGS) entry which is preliminary data.</text>
</comment>
<dbReference type="EMBL" id="SNRW01027732">
    <property type="protein sequence ID" value="KAA6359898.1"/>
    <property type="molecule type" value="Genomic_DNA"/>
</dbReference>
<protein>
    <submittedName>
        <fullName evidence="1">Uncharacterized protein</fullName>
    </submittedName>
</protein>
<dbReference type="AlphaFoldDB" id="A0A5J4TNJ4"/>
<dbReference type="Proteomes" id="UP000324800">
    <property type="component" value="Unassembled WGS sequence"/>
</dbReference>
<accession>A0A5J4TNJ4</accession>
<reference evidence="1 2" key="1">
    <citation type="submission" date="2019-03" db="EMBL/GenBank/DDBJ databases">
        <title>Single cell metagenomics reveals metabolic interactions within the superorganism composed of flagellate Streblomastix strix and complex community of Bacteroidetes bacteria on its surface.</title>
        <authorList>
            <person name="Treitli S.C."/>
            <person name="Kolisko M."/>
            <person name="Husnik F."/>
            <person name="Keeling P."/>
            <person name="Hampl V."/>
        </authorList>
    </citation>
    <scope>NUCLEOTIDE SEQUENCE [LARGE SCALE GENOMIC DNA]</scope>
    <source>
        <strain evidence="1">ST1C</strain>
    </source>
</reference>
<proteinExistence type="predicted"/>
<evidence type="ECO:0000313" key="1">
    <source>
        <dbReference type="EMBL" id="KAA6359898.1"/>
    </source>
</evidence>
<name>A0A5J4TNJ4_9EUKA</name>
<organism evidence="1 2">
    <name type="scientific">Streblomastix strix</name>
    <dbReference type="NCBI Taxonomy" id="222440"/>
    <lineage>
        <taxon>Eukaryota</taxon>
        <taxon>Metamonada</taxon>
        <taxon>Preaxostyla</taxon>
        <taxon>Oxymonadida</taxon>
        <taxon>Streblomastigidae</taxon>
        <taxon>Streblomastix</taxon>
    </lineage>
</organism>
<sequence>NESRRKLMQFTADDTISYPSFMFSVQVPSDSFCVCSLTALLKQIDPRLLVLMARKYYSQVSANSFCQAYGMHIVKGAY</sequence>